<dbReference type="Gene3D" id="3.40.140.10">
    <property type="entry name" value="Cytidine Deaminase, domain 2"/>
    <property type="match status" value="1"/>
</dbReference>
<feature type="compositionally biased region" description="Acidic residues" evidence="1">
    <location>
        <begin position="396"/>
        <end position="405"/>
    </location>
</feature>
<protein>
    <recommendedName>
        <fullName evidence="2">CMP/dCMP-type deaminase domain-containing protein</fullName>
    </recommendedName>
</protein>
<dbReference type="OrthoDB" id="6710946at2759"/>
<name>A0A5C3ET75_9BASI</name>
<evidence type="ECO:0000313" key="3">
    <source>
        <dbReference type="EMBL" id="SPO35553.1"/>
    </source>
</evidence>
<dbReference type="Proteomes" id="UP000323386">
    <property type="component" value="Unassembled WGS sequence"/>
</dbReference>
<sequence length="411" mass="45519">MQAPITRWRNVEQWLGGASLLLSLSLDPFFSTRPAHPPLVESPSYDAEDAVIMSQPQPARTPPFTQAPLPPYTFNPDLTEDENFLTWSVILARSSFSKRGHMGALVVGPPAPPSALELSSSSSSSSPPASEPVSAASRVLVYANNTPLLYTTGHPRNVAEIHAEALCTSLAAKRGICIDGATAYVTYPPCLECFKLLLMAGVRRMVYRKNYNLVCTDSVLVTAEVWGVELVGTMCGFIQDPARPWQEGIEEKVKSEIASMPEDEQVRQLDQLLALPVDDLGDYEKVKITQLSWLQERRTDRKREERARAFWNDVTGETAVETRQKCADWWERWQSIYKQAARKLRSQNRGGFMEKDKKAQKKEKSKQAAASEAARDEHDGTGSTPGVPAKRAASEALDDNDDADMPDSHQG</sequence>
<dbReference type="AlphaFoldDB" id="A0A5C3ET75"/>
<organism evidence="3 4">
    <name type="scientific">Pseudozyma flocculosa</name>
    <dbReference type="NCBI Taxonomy" id="84751"/>
    <lineage>
        <taxon>Eukaryota</taxon>
        <taxon>Fungi</taxon>
        <taxon>Dikarya</taxon>
        <taxon>Basidiomycota</taxon>
        <taxon>Ustilaginomycotina</taxon>
        <taxon>Ustilaginomycetes</taxon>
        <taxon>Ustilaginales</taxon>
        <taxon>Ustilaginaceae</taxon>
        <taxon>Pseudozyma</taxon>
    </lineage>
</organism>
<evidence type="ECO:0000256" key="1">
    <source>
        <dbReference type="SAM" id="MobiDB-lite"/>
    </source>
</evidence>
<gene>
    <name evidence="3" type="ORF">PSFLO_01024</name>
</gene>
<reference evidence="3 4" key="1">
    <citation type="submission" date="2018-03" db="EMBL/GenBank/DDBJ databases">
        <authorList>
            <person name="Guldener U."/>
        </authorList>
    </citation>
    <scope>NUCLEOTIDE SEQUENCE [LARGE SCALE GENOMIC DNA]</scope>
    <source>
        <strain evidence="3 4">DAOM196992</strain>
    </source>
</reference>
<feature type="region of interest" description="Disordered" evidence="1">
    <location>
        <begin position="344"/>
        <end position="411"/>
    </location>
</feature>
<dbReference type="InterPro" id="IPR016193">
    <property type="entry name" value="Cytidine_deaminase-like"/>
</dbReference>
<evidence type="ECO:0000313" key="4">
    <source>
        <dbReference type="Proteomes" id="UP000323386"/>
    </source>
</evidence>
<accession>A0A5C3ET75</accession>
<dbReference type="EMBL" id="OOIP01000002">
    <property type="protein sequence ID" value="SPO35553.1"/>
    <property type="molecule type" value="Genomic_DNA"/>
</dbReference>
<dbReference type="SUPFAM" id="SSF53927">
    <property type="entry name" value="Cytidine deaminase-like"/>
    <property type="match status" value="1"/>
</dbReference>
<feature type="domain" description="CMP/dCMP-type deaminase" evidence="2">
    <location>
        <begin position="152"/>
        <end position="207"/>
    </location>
</feature>
<dbReference type="GO" id="GO:0006139">
    <property type="term" value="P:nucleobase-containing compound metabolic process"/>
    <property type="evidence" value="ECO:0007669"/>
    <property type="project" value="UniProtKB-ARBA"/>
</dbReference>
<proteinExistence type="predicted"/>
<evidence type="ECO:0000259" key="2">
    <source>
        <dbReference type="Pfam" id="PF00383"/>
    </source>
</evidence>
<dbReference type="GO" id="GO:0003824">
    <property type="term" value="F:catalytic activity"/>
    <property type="evidence" value="ECO:0007669"/>
    <property type="project" value="InterPro"/>
</dbReference>
<keyword evidence="4" id="KW-1185">Reference proteome</keyword>
<dbReference type="InterPro" id="IPR002125">
    <property type="entry name" value="CMP_dCMP_dom"/>
</dbReference>
<dbReference type="Pfam" id="PF00383">
    <property type="entry name" value="dCMP_cyt_deam_1"/>
    <property type="match status" value="1"/>
</dbReference>